<sequence length="531" mass="60692">MSEIDIAAPASGWRKTEANTRLGLRLLWKKCWGKNRGDIYRTAVHETIDGPASFMYINLRDTELHLLFPQQQILLIRKEYMDLVKLFLSYCNSKEAPLCLSVILTAMNRSGKSNFMRLLLMERMFTGLPTLFQNSDQYIYELNAKGVTPWDIRDLGEKISFRGERLREPWALIETGEYLARPHHLLSSSESDLFRVVTVPCVPVQNWSQWMEDENAKVIAMEPWSWPEVDFIISRLPGPFNTQLLYENFIRYGPCISRCFLLCKPDRLASFEARVKSSVGDLGIDVLVAQTLPDTALETFPLAVYPAPDTDRIPTPTLTSHYILDLVTPTLHKRKVEARRDFYRLVVSVPDMRSTGGYMWERLLLRTLSEGPQGEADVARLPSPPNRKFALRYPIGKATPFGTTTRSLAVELRGRSTDLPAVLCPTSPNQATFDAIILLGDRTVLLIQATVSSSHQVKATGLDFVWEAFTEADMREWLPGPSKWHLIFAVPNSVRGGWNREQSITPSSKNRKWEDYIRQYILSPRECDLFR</sequence>
<gene>
    <name evidence="1" type="ORF">BOTBODRAFT_170957</name>
</gene>
<name>A0A067N5D8_BOTB1</name>
<dbReference type="HOGENOM" id="CLU_512848_0_0_1"/>
<evidence type="ECO:0000313" key="2">
    <source>
        <dbReference type="Proteomes" id="UP000027195"/>
    </source>
</evidence>
<protein>
    <submittedName>
        <fullName evidence="1">Uncharacterized protein</fullName>
    </submittedName>
</protein>
<dbReference type="AlphaFoldDB" id="A0A067N5D8"/>
<accession>A0A067N5D8</accession>
<keyword evidence="2" id="KW-1185">Reference proteome</keyword>
<dbReference type="EMBL" id="KL198020">
    <property type="protein sequence ID" value="KDQ18986.1"/>
    <property type="molecule type" value="Genomic_DNA"/>
</dbReference>
<dbReference type="STRING" id="930990.A0A067N5D8"/>
<proteinExistence type="predicted"/>
<evidence type="ECO:0000313" key="1">
    <source>
        <dbReference type="EMBL" id="KDQ18986.1"/>
    </source>
</evidence>
<reference evidence="2" key="1">
    <citation type="journal article" date="2014" name="Proc. Natl. Acad. Sci. U.S.A.">
        <title>Extensive sampling of basidiomycete genomes demonstrates inadequacy of the white-rot/brown-rot paradigm for wood decay fungi.</title>
        <authorList>
            <person name="Riley R."/>
            <person name="Salamov A.A."/>
            <person name="Brown D.W."/>
            <person name="Nagy L.G."/>
            <person name="Floudas D."/>
            <person name="Held B.W."/>
            <person name="Levasseur A."/>
            <person name="Lombard V."/>
            <person name="Morin E."/>
            <person name="Otillar R."/>
            <person name="Lindquist E.A."/>
            <person name="Sun H."/>
            <person name="LaButti K.M."/>
            <person name="Schmutz J."/>
            <person name="Jabbour D."/>
            <person name="Luo H."/>
            <person name="Baker S.E."/>
            <person name="Pisabarro A.G."/>
            <person name="Walton J.D."/>
            <person name="Blanchette R.A."/>
            <person name="Henrissat B."/>
            <person name="Martin F."/>
            <person name="Cullen D."/>
            <person name="Hibbett D.S."/>
            <person name="Grigoriev I.V."/>
        </authorList>
    </citation>
    <scope>NUCLEOTIDE SEQUENCE [LARGE SCALE GENOMIC DNA]</scope>
    <source>
        <strain evidence="2">FD-172 SS1</strain>
    </source>
</reference>
<dbReference type="Proteomes" id="UP000027195">
    <property type="component" value="Unassembled WGS sequence"/>
</dbReference>
<organism evidence="1 2">
    <name type="scientific">Botryobasidium botryosum (strain FD-172 SS1)</name>
    <dbReference type="NCBI Taxonomy" id="930990"/>
    <lineage>
        <taxon>Eukaryota</taxon>
        <taxon>Fungi</taxon>
        <taxon>Dikarya</taxon>
        <taxon>Basidiomycota</taxon>
        <taxon>Agaricomycotina</taxon>
        <taxon>Agaricomycetes</taxon>
        <taxon>Cantharellales</taxon>
        <taxon>Botryobasidiaceae</taxon>
        <taxon>Botryobasidium</taxon>
    </lineage>
</organism>
<dbReference type="InParanoid" id="A0A067N5D8"/>